<dbReference type="Pfam" id="PF00534">
    <property type="entry name" value="Glycos_transf_1"/>
    <property type="match status" value="1"/>
</dbReference>
<dbReference type="InterPro" id="IPR001296">
    <property type="entry name" value="Glyco_trans_1"/>
</dbReference>
<dbReference type="Proteomes" id="UP000494272">
    <property type="component" value="Unassembled WGS sequence"/>
</dbReference>
<evidence type="ECO:0000313" key="2">
    <source>
        <dbReference type="EMBL" id="CAB3898311.1"/>
    </source>
</evidence>
<sequence>MAGDGPLRASLQAQADALGLTTIFFTGALSSQDVAAHLGRSDIYVSSSLSDGNSVSLMEAMASGCLPIVSDIAANRAIIEHGRNGMLFIPGDSDGLAQHLESAIHDWRGYGAALTANAAYVQDHMNFVHCLEGTLDIYSRLVHENRLRHV</sequence>
<evidence type="ECO:0000313" key="3">
    <source>
        <dbReference type="Proteomes" id="UP000494272"/>
    </source>
</evidence>
<organism evidence="2 3">
    <name type="scientific">Achromobacter dolens</name>
    <dbReference type="NCBI Taxonomy" id="1287738"/>
    <lineage>
        <taxon>Bacteria</taxon>
        <taxon>Pseudomonadati</taxon>
        <taxon>Pseudomonadota</taxon>
        <taxon>Betaproteobacteria</taxon>
        <taxon>Burkholderiales</taxon>
        <taxon>Alcaligenaceae</taxon>
        <taxon>Achromobacter</taxon>
    </lineage>
</organism>
<dbReference type="CDD" id="cd03801">
    <property type="entry name" value="GT4_PimA-like"/>
    <property type="match status" value="1"/>
</dbReference>
<keyword evidence="3" id="KW-1185">Reference proteome</keyword>
<gene>
    <name evidence="2" type="ORF">LMG26841_04343</name>
</gene>
<evidence type="ECO:0000259" key="1">
    <source>
        <dbReference type="Pfam" id="PF00534"/>
    </source>
</evidence>
<accession>A0A6S7E691</accession>
<dbReference type="PANTHER" id="PTHR45947">
    <property type="entry name" value="SULFOQUINOVOSYL TRANSFERASE SQD2"/>
    <property type="match status" value="1"/>
</dbReference>
<dbReference type="SUPFAM" id="SSF53756">
    <property type="entry name" value="UDP-Glycosyltransferase/glycogen phosphorylase"/>
    <property type="match status" value="1"/>
</dbReference>
<dbReference type="GO" id="GO:0016757">
    <property type="term" value="F:glycosyltransferase activity"/>
    <property type="evidence" value="ECO:0007669"/>
    <property type="project" value="InterPro"/>
</dbReference>
<dbReference type="PANTHER" id="PTHR45947:SF3">
    <property type="entry name" value="SULFOQUINOVOSYL TRANSFERASE SQD2"/>
    <property type="match status" value="1"/>
</dbReference>
<dbReference type="AlphaFoldDB" id="A0A6S7E691"/>
<proteinExistence type="predicted"/>
<feature type="domain" description="Glycosyl transferase family 1" evidence="1">
    <location>
        <begin position="1"/>
        <end position="107"/>
    </location>
</feature>
<dbReference type="InterPro" id="IPR050194">
    <property type="entry name" value="Glycosyltransferase_grp1"/>
</dbReference>
<protein>
    <recommendedName>
        <fullName evidence="1">Glycosyl transferase family 1 domain-containing protein</fullName>
    </recommendedName>
</protein>
<dbReference type="EMBL" id="CADIKW010000010">
    <property type="protein sequence ID" value="CAB3898311.1"/>
    <property type="molecule type" value="Genomic_DNA"/>
</dbReference>
<reference evidence="2 3" key="1">
    <citation type="submission" date="2020-04" db="EMBL/GenBank/DDBJ databases">
        <authorList>
            <person name="De Canck E."/>
        </authorList>
    </citation>
    <scope>NUCLEOTIDE SEQUENCE [LARGE SCALE GENOMIC DNA]</scope>
    <source>
        <strain evidence="2 3">LMG 26841</strain>
    </source>
</reference>
<dbReference type="Gene3D" id="3.40.50.2000">
    <property type="entry name" value="Glycogen Phosphorylase B"/>
    <property type="match status" value="2"/>
</dbReference>
<name>A0A6S7E691_9BURK</name>